<organism evidence="2 3">
    <name type="scientific">Qipengyuania citrea</name>
    <dbReference type="NCBI Taxonomy" id="225971"/>
    <lineage>
        <taxon>Bacteria</taxon>
        <taxon>Pseudomonadati</taxon>
        <taxon>Pseudomonadota</taxon>
        <taxon>Alphaproteobacteria</taxon>
        <taxon>Sphingomonadales</taxon>
        <taxon>Erythrobacteraceae</taxon>
        <taxon>Qipengyuania</taxon>
    </lineage>
</organism>
<evidence type="ECO:0000313" key="4">
    <source>
        <dbReference type="Proteomes" id="UP001238601"/>
    </source>
</evidence>
<dbReference type="EMBL" id="WTYG01000001">
    <property type="protein sequence ID" value="MXP34463.1"/>
    <property type="molecule type" value="Genomic_DNA"/>
</dbReference>
<dbReference type="RefSeq" id="WP_160765976.1">
    <property type="nucleotide sequence ID" value="NZ_JAUSWK010000002.1"/>
</dbReference>
<evidence type="ECO:0000313" key="1">
    <source>
        <dbReference type="EMBL" id="MDQ0566102.1"/>
    </source>
</evidence>
<name>A0A6I4UB96_9SPHN</name>
<dbReference type="PROSITE" id="PS51257">
    <property type="entry name" value="PROKAR_LIPOPROTEIN"/>
    <property type="match status" value="1"/>
</dbReference>
<dbReference type="AlphaFoldDB" id="A0A6I4UB96"/>
<sequence>MMRVALSLPISALIAACSPSEPEQPLCTFDDQGRIVTQSGNAEAACVEPAPIPTGATQEQSGRLTILEAPMPPPFSDLDGKWPSDPVNSKPLLSRPAIPPELFYYIRAFPQAAEPAGDVLDLGSQHTVVLRDGCFFLDREGDDDPLVFFPYSTALVVDEEGYLAFGSRFETNTMGMVRVGLTAETGWYSEPSDPSPELVQTCGNHKVVSVTTVSNPFAVPERFNPALRRHGERSGATEKQIVERANTCAVEQAQREADRRLRDPALDPIDCNRFCGF</sequence>
<evidence type="ECO:0000313" key="2">
    <source>
        <dbReference type="EMBL" id="MXP34463.1"/>
    </source>
</evidence>
<evidence type="ECO:0000313" key="3">
    <source>
        <dbReference type="Proteomes" id="UP000439914"/>
    </source>
</evidence>
<dbReference type="Proteomes" id="UP001238601">
    <property type="component" value="Unassembled WGS sequence"/>
</dbReference>
<proteinExistence type="predicted"/>
<protein>
    <submittedName>
        <fullName evidence="2">Uncharacterized protein</fullName>
    </submittedName>
</protein>
<accession>A0A6I4UB96</accession>
<comment type="caution">
    <text evidence="2">The sequence shown here is derived from an EMBL/GenBank/DDBJ whole genome shotgun (WGS) entry which is preliminary data.</text>
</comment>
<reference evidence="2 3" key="1">
    <citation type="submission" date="2019-12" db="EMBL/GenBank/DDBJ databases">
        <title>Genomic-based taxomic classification of the family Erythrobacteraceae.</title>
        <authorList>
            <person name="Xu L."/>
        </authorList>
    </citation>
    <scope>NUCLEOTIDE SEQUENCE [LARGE SCALE GENOMIC DNA]</scope>
    <source>
        <strain evidence="2 3">CGMCC 1.8703</strain>
    </source>
</reference>
<reference evidence="1 4" key="2">
    <citation type="submission" date="2023-07" db="EMBL/GenBank/DDBJ databases">
        <title>Genomic Encyclopedia of Type Strains, Phase IV (KMG-IV): sequencing the most valuable type-strain genomes for metagenomic binning, comparative biology and taxonomic classification.</title>
        <authorList>
            <person name="Goeker M."/>
        </authorList>
    </citation>
    <scope>NUCLEOTIDE SEQUENCE [LARGE SCALE GENOMIC DNA]</scope>
    <source>
        <strain evidence="1 4">DSM 14432</strain>
    </source>
</reference>
<dbReference type="GeneID" id="93686463"/>
<dbReference type="EMBL" id="JAUSWK010000002">
    <property type="protein sequence ID" value="MDQ0566102.1"/>
    <property type="molecule type" value="Genomic_DNA"/>
</dbReference>
<dbReference type="Proteomes" id="UP000439914">
    <property type="component" value="Unassembled WGS sequence"/>
</dbReference>
<keyword evidence="4" id="KW-1185">Reference proteome</keyword>
<gene>
    <name evidence="2" type="ORF">GRI55_01610</name>
    <name evidence="1" type="ORF">QOZ97_001635</name>
</gene>